<reference evidence="2" key="2">
    <citation type="submission" date="2025-09" db="UniProtKB">
        <authorList>
            <consortium name="Ensembl"/>
        </authorList>
    </citation>
    <scope>IDENTIFICATION</scope>
</reference>
<protein>
    <submittedName>
        <fullName evidence="2">Uncharacterized protein</fullName>
    </submittedName>
</protein>
<dbReference type="Proteomes" id="UP000694403">
    <property type="component" value="Unplaced"/>
</dbReference>
<reference evidence="2" key="1">
    <citation type="submission" date="2025-08" db="UniProtKB">
        <authorList>
            <consortium name="Ensembl"/>
        </authorList>
    </citation>
    <scope>IDENTIFICATION</scope>
</reference>
<accession>A0A8C3XJF1</accession>
<proteinExistence type="predicted"/>
<dbReference type="Ensembl" id="ENSCSRT00000003897.1">
    <property type="protein sequence ID" value="ENSCSRP00000003768.1"/>
    <property type="gene ID" value="ENSCSRG00000002852.1"/>
</dbReference>
<evidence type="ECO:0000256" key="1">
    <source>
        <dbReference type="SAM" id="MobiDB-lite"/>
    </source>
</evidence>
<organism evidence="2 3">
    <name type="scientific">Chelydra serpentina</name>
    <name type="common">Snapping turtle</name>
    <name type="synonym">Testudo serpentina</name>
    <dbReference type="NCBI Taxonomy" id="8475"/>
    <lineage>
        <taxon>Eukaryota</taxon>
        <taxon>Metazoa</taxon>
        <taxon>Chordata</taxon>
        <taxon>Craniata</taxon>
        <taxon>Vertebrata</taxon>
        <taxon>Euteleostomi</taxon>
        <taxon>Archelosauria</taxon>
        <taxon>Testudinata</taxon>
        <taxon>Testudines</taxon>
        <taxon>Cryptodira</taxon>
        <taxon>Durocryptodira</taxon>
        <taxon>Americhelydia</taxon>
        <taxon>Chelydroidea</taxon>
        <taxon>Chelydridae</taxon>
        <taxon>Chelydra</taxon>
    </lineage>
</organism>
<evidence type="ECO:0000313" key="3">
    <source>
        <dbReference type="Proteomes" id="UP000694403"/>
    </source>
</evidence>
<sequence>CLAQRVTGSEPGRAGTGCPACHVPFRSTRVTPALSSPRASQLDNSPDFFLFLCGLLGPLLKTFERAAAFLVESGYQRHGARPPWNSPTPKGGAGRVPAVSGPAEGGAYRPALGLPAGHTERGALPLNSCTS</sequence>
<dbReference type="AlphaFoldDB" id="A0A8C3XJF1"/>
<feature type="region of interest" description="Disordered" evidence="1">
    <location>
        <begin position="77"/>
        <end position="131"/>
    </location>
</feature>
<name>A0A8C3XJF1_CHESE</name>
<keyword evidence="3" id="KW-1185">Reference proteome</keyword>
<evidence type="ECO:0000313" key="2">
    <source>
        <dbReference type="Ensembl" id="ENSCSRP00000003768.1"/>
    </source>
</evidence>